<dbReference type="AlphaFoldDB" id="A0A1A8XH05"/>
<evidence type="ECO:0000313" key="2">
    <source>
        <dbReference type="Proteomes" id="UP000199169"/>
    </source>
</evidence>
<accession>A0A1A8XH05</accession>
<evidence type="ECO:0000313" key="1">
    <source>
        <dbReference type="EMBL" id="SBT04464.1"/>
    </source>
</evidence>
<reference evidence="1 2" key="1">
    <citation type="submission" date="2016-06" db="EMBL/GenBank/DDBJ databases">
        <authorList>
            <person name="Kjaerup R.B."/>
            <person name="Dalgaard T.S."/>
            <person name="Juul-Madsen H.R."/>
        </authorList>
    </citation>
    <scope>NUCLEOTIDE SEQUENCE [LARGE SCALE GENOMIC DNA]</scope>
    <source>
        <strain evidence="1">3</strain>
    </source>
</reference>
<keyword evidence="2" id="KW-1185">Reference proteome</keyword>
<dbReference type="STRING" id="1860102.ACCAA_1430003"/>
<protein>
    <submittedName>
        <fullName evidence="1">Uncharacterized protein</fullName>
    </submittedName>
</protein>
<name>A0A1A8XH05_9PROT</name>
<organism evidence="1 2">
    <name type="scientific">Candidatus Accumulibacter aalborgensis</name>
    <dbReference type="NCBI Taxonomy" id="1860102"/>
    <lineage>
        <taxon>Bacteria</taxon>
        <taxon>Pseudomonadati</taxon>
        <taxon>Pseudomonadota</taxon>
        <taxon>Betaproteobacteria</taxon>
        <taxon>Candidatus Accumulibacter</taxon>
    </lineage>
</organism>
<proteinExistence type="predicted"/>
<dbReference type="EMBL" id="FLQX01000050">
    <property type="protein sequence ID" value="SBT04464.1"/>
    <property type="molecule type" value="Genomic_DNA"/>
</dbReference>
<gene>
    <name evidence="1" type="ORF">ACCAA_1430003</name>
</gene>
<dbReference type="Proteomes" id="UP000199169">
    <property type="component" value="Unassembled WGS sequence"/>
</dbReference>
<sequence length="39" mass="4020">MDATVKMVLVIALVAAVLLLLFFGDGMTTGTMSGGMMGR</sequence>